<evidence type="ECO:0000313" key="7">
    <source>
        <dbReference type="Proteomes" id="UP001205185"/>
    </source>
</evidence>
<dbReference type="Pfam" id="PF03965">
    <property type="entry name" value="Penicillinase_R"/>
    <property type="match status" value="1"/>
</dbReference>
<dbReference type="InterPro" id="IPR036388">
    <property type="entry name" value="WH-like_DNA-bd_sf"/>
</dbReference>
<dbReference type="InterPro" id="IPR005650">
    <property type="entry name" value="BlaI_family"/>
</dbReference>
<evidence type="ECO:0000313" key="6">
    <source>
        <dbReference type="EMBL" id="MCP2268109.1"/>
    </source>
</evidence>
<keyword evidence="3" id="KW-0238">DNA-binding</keyword>
<name>A0ABT1I652_9PSEU</name>
<evidence type="ECO:0000256" key="1">
    <source>
        <dbReference type="ARBA" id="ARBA00011046"/>
    </source>
</evidence>
<evidence type="ECO:0000256" key="2">
    <source>
        <dbReference type="ARBA" id="ARBA00023015"/>
    </source>
</evidence>
<evidence type="ECO:0000256" key="5">
    <source>
        <dbReference type="SAM" id="MobiDB-lite"/>
    </source>
</evidence>
<keyword evidence="2" id="KW-0805">Transcription regulation</keyword>
<evidence type="ECO:0000256" key="3">
    <source>
        <dbReference type="ARBA" id="ARBA00023125"/>
    </source>
</evidence>
<dbReference type="Proteomes" id="UP001205185">
    <property type="component" value="Unassembled WGS sequence"/>
</dbReference>
<dbReference type="InterPro" id="IPR036390">
    <property type="entry name" value="WH_DNA-bd_sf"/>
</dbReference>
<evidence type="ECO:0000256" key="4">
    <source>
        <dbReference type="ARBA" id="ARBA00023163"/>
    </source>
</evidence>
<comment type="similarity">
    <text evidence="1">Belongs to the BlaI transcriptional regulatory family.</text>
</comment>
<dbReference type="EMBL" id="JAMTCO010000002">
    <property type="protein sequence ID" value="MCP2268109.1"/>
    <property type="molecule type" value="Genomic_DNA"/>
</dbReference>
<organism evidence="6 7">
    <name type="scientific">Actinokineospora diospyrosa</name>
    <dbReference type="NCBI Taxonomy" id="103728"/>
    <lineage>
        <taxon>Bacteria</taxon>
        <taxon>Bacillati</taxon>
        <taxon>Actinomycetota</taxon>
        <taxon>Actinomycetes</taxon>
        <taxon>Pseudonocardiales</taxon>
        <taxon>Pseudonocardiaceae</taxon>
        <taxon>Actinokineospora</taxon>
    </lineage>
</organism>
<reference evidence="6 7" key="1">
    <citation type="submission" date="2022-06" db="EMBL/GenBank/DDBJ databases">
        <title>Genomic Encyclopedia of Archaeal and Bacterial Type Strains, Phase II (KMG-II): from individual species to whole genera.</title>
        <authorList>
            <person name="Goeker M."/>
        </authorList>
    </citation>
    <scope>NUCLEOTIDE SEQUENCE [LARGE SCALE GENOMIC DNA]</scope>
    <source>
        <strain evidence="6 7">DSM 44255</strain>
    </source>
</reference>
<dbReference type="Gene3D" id="1.10.10.10">
    <property type="entry name" value="Winged helix-like DNA-binding domain superfamily/Winged helix DNA-binding domain"/>
    <property type="match status" value="1"/>
</dbReference>
<accession>A0ABT1I652</accession>
<proteinExistence type="inferred from homology"/>
<gene>
    <name evidence="6" type="ORF">LV75_000595</name>
</gene>
<dbReference type="SUPFAM" id="SSF46785">
    <property type="entry name" value="Winged helix' DNA-binding domain"/>
    <property type="match status" value="1"/>
</dbReference>
<sequence>MYHARVQDEDDSSGRSAPRRRPGELAAHVLNTLAEAGEPLSPGELLELLEPAGSLSYSAVVTTLTRLYEKKAVTRTRVGRAYRYTAVTDPSALVAWRMSRLLDAEADHTSVLTRFVSGLDKRDEETLRRLLGEG</sequence>
<protein>
    <submittedName>
        <fullName evidence="6">Transcriptional regulator</fullName>
    </submittedName>
</protein>
<feature type="region of interest" description="Disordered" evidence="5">
    <location>
        <begin position="1"/>
        <end position="22"/>
    </location>
</feature>
<keyword evidence="4" id="KW-0804">Transcription</keyword>
<keyword evidence="7" id="KW-1185">Reference proteome</keyword>
<comment type="caution">
    <text evidence="6">The sequence shown here is derived from an EMBL/GenBank/DDBJ whole genome shotgun (WGS) entry which is preliminary data.</text>
</comment>